<keyword evidence="9" id="KW-1185">Reference proteome</keyword>
<dbReference type="InterPro" id="IPR058625">
    <property type="entry name" value="MdtA-like_BSH"/>
</dbReference>
<keyword evidence="5" id="KW-1133">Transmembrane helix</keyword>
<evidence type="ECO:0000256" key="5">
    <source>
        <dbReference type="SAM" id="Phobius"/>
    </source>
</evidence>
<accession>A0ABN5AU57</accession>
<protein>
    <recommendedName>
        <fullName evidence="10">Hemolysin D</fullName>
    </recommendedName>
</protein>
<keyword evidence="5" id="KW-0472">Membrane</keyword>
<feature type="transmembrane region" description="Helical" evidence="5">
    <location>
        <begin position="23"/>
        <end position="43"/>
    </location>
</feature>
<evidence type="ECO:0000259" key="7">
    <source>
        <dbReference type="Pfam" id="PF25963"/>
    </source>
</evidence>
<proteinExistence type="inferred from homology"/>
<evidence type="ECO:0000313" key="9">
    <source>
        <dbReference type="Proteomes" id="UP000249910"/>
    </source>
</evidence>
<dbReference type="InterPro" id="IPR058634">
    <property type="entry name" value="AaeA-lik-b-barrel"/>
</dbReference>
<dbReference type="SUPFAM" id="SSF111369">
    <property type="entry name" value="HlyD-like secretion proteins"/>
    <property type="match status" value="1"/>
</dbReference>
<dbReference type="Gene3D" id="2.40.50.100">
    <property type="match status" value="1"/>
</dbReference>
<dbReference type="Gene3D" id="2.40.30.170">
    <property type="match status" value="1"/>
</dbReference>
<evidence type="ECO:0000313" key="8">
    <source>
        <dbReference type="EMBL" id="ASG67185.1"/>
    </source>
</evidence>
<evidence type="ECO:0000256" key="3">
    <source>
        <dbReference type="ARBA" id="ARBA00023054"/>
    </source>
</evidence>
<dbReference type="Pfam" id="PF25917">
    <property type="entry name" value="BSH_RND"/>
    <property type="match status" value="1"/>
</dbReference>
<keyword evidence="3 4" id="KW-0175">Coiled coil</keyword>
<dbReference type="EMBL" id="CP022132">
    <property type="protein sequence ID" value="ASG67185.1"/>
    <property type="molecule type" value="Genomic_DNA"/>
</dbReference>
<feature type="domain" description="Multidrug resistance protein MdtA-like barrel-sandwich hybrid" evidence="6">
    <location>
        <begin position="59"/>
        <end position="239"/>
    </location>
</feature>
<evidence type="ECO:0000256" key="4">
    <source>
        <dbReference type="SAM" id="Coils"/>
    </source>
</evidence>
<gene>
    <name evidence="8" type="ORF">CDV26_01200</name>
</gene>
<feature type="domain" description="p-hydroxybenzoic acid efflux pump subunit AaeA-like beta-barrel" evidence="7">
    <location>
        <begin position="244"/>
        <end position="337"/>
    </location>
</feature>
<comment type="similarity">
    <text evidence="2">Belongs to the membrane fusion protein (MFP) (TC 8.A.1) family.</text>
</comment>
<evidence type="ECO:0000259" key="6">
    <source>
        <dbReference type="Pfam" id="PF25917"/>
    </source>
</evidence>
<sequence length="340" mass="39165">MINNVFNAVDLEGFIIMKYKKPLIKIIVICLGLFILFEVYISYDEIFARDAYLYSDISRVNSKVSGQVLKVNVHDGQSVRVGYVMFELDCKDQKLKRNTIQANINLQQNFKKSSFIALKLAEEAYKNAQANLELTDRDIIRYRRLHQEKAISDIEYAIKKHILIDQRANLLKYKQGIQKVTTNLINTSNQIKVLQAQEKQVENQIDECKVRAKITGRISNFRLTKGDYVTKGKSLFSIIDNQNWRVIANVKESYLSSVKVGQKVKITTSLTGLHFLTGTVIHKDIVISRPEYSKNTALPNINPNIDWIKLDKRFPVIIRVEQTDLSKYFSVGADAHVWFI</sequence>
<evidence type="ECO:0000256" key="2">
    <source>
        <dbReference type="ARBA" id="ARBA00009477"/>
    </source>
</evidence>
<dbReference type="InterPro" id="IPR050465">
    <property type="entry name" value="UPF0194_transport"/>
</dbReference>
<keyword evidence="5" id="KW-0812">Transmembrane</keyword>
<reference evidence="8 9" key="1">
    <citation type="submission" date="2017-06" db="EMBL/GenBank/DDBJ databases">
        <title>Complete genome of Francisella halioticida.</title>
        <authorList>
            <person name="Sjodin A."/>
        </authorList>
    </citation>
    <scope>NUCLEOTIDE SEQUENCE [LARGE SCALE GENOMIC DNA]</scope>
    <source>
        <strain evidence="8 9">DSM 23729</strain>
    </source>
</reference>
<dbReference type="Pfam" id="PF25963">
    <property type="entry name" value="Beta-barrel_AAEA"/>
    <property type="match status" value="1"/>
</dbReference>
<dbReference type="PANTHER" id="PTHR32347">
    <property type="entry name" value="EFFLUX SYSTEM COMPONENT YKNX-RELATED"/>
    <property type="match status" value="1"/>
</dbReference>
<dbReference type="Proteomes" id="UP000249910">
    <property type="component" value="Chromosome"/>
</dbReference>
<evidence type="ECO:0000256" key="1">
    <source>
        <dbReference type="ARBA" id="ARBA00004196"/>
    </source>
</evidence>
<name>A0ABN5AU57_9GAMM</name>
<dbReference type="RefSeq" id="WP_088771741.1">
    <property type="nucleotide sequence ID" value="NZ_CP022132.1"/>
</dbReference>
<feature type="coiled-coil region" evidence="4">
    <location>
        <begin position="177"/>
        <end position="211"/>
    </location>
</feature>
<evidence type="ECO:0008006" key="10">
    <source>
        <dbReference type="Google" id="ProtNLM"/>
    </source>
</evidence>
<organism evidence="8 9">
    <name type="scientific">Francisella halioticida</name>
    <dbReference type="NCBI Taxonomy" id="549298"/>
    <lineage>
        <taxon>Bacteria</taxon>
        <taxon>Pseudomonadati</taxon>
        <taxon>Pseudomonadota</taxon>
        <taxon>Gammaproteobacteria</taxon>
        <taxon>Thiotrichales</taxon>
        <taxon>Francisellaceae</taxon>
        <taxon>Francisella</taxon>
    </lineage>
</organism>
<comment type="subcellular location">
    <subcellularLocation>
        <location evidence="1">Cell envelope</location>
    </subcellularLocation>
</comment>